<sequence length="116" mass="12454">MEGEREEDNVSVEISTEYQWKPIRCGKCEVFGHICPRDTVIVENHPVGIGEELANFAANELALIPTSADEGQASQSDKGKARVGENHPRGADGCQNIALLGALGVAPSNPRTSLHF</sequence>
<protein>
    <submittedName>
        <fullName evidence="2">Uncharacterized protein</fullName>
    </submittedName>
</protein>
<dbReference type="EMBL" id="CAUOFW020000907">
    <property type="protein sequence ID" value="CAK9138707.1"/>
    <property type="molecule type" value="Genomic_DNA"/>
</dbReference>
<dbReference type="Proteomes" id="UP001642360">
    <property type="component" value="Unassembled WGS sequence"/>
</dbReference>
<reference evidence="2 3" key="1">
    <citation type="submission" date="2024-02" db="EMBL/GenBank/DDBJ databases">
        <authorList>
            <person name="Vignale AGUSTIN F."/>
            <person name="Sosa J E."/>
            <person name="Modenutti C."/>
        </authorList>
    </citation>
    <scope>NUCLEOTIDE SEQUENCE [LARGE SCALE GENOMIC DNA]</scope>
</reference>
<name>A0ABC8R3U3_9AQUA</name>
<gene>
    <name evidence="2" type="ORF">ILEXP_LOCUS6055</name>
</gene>
<evidence type="ECO:0000313" key="2">
    <source>
        <dbReference type="EMBL" id="CAK9138707.1"/>
    </source>
</evidence>
<dbReference type="AlphaFoldDB" id="A0ABC8R3U3"/>
<organism evidence="2 3">
    <name type="scientific">Ilex paraguariensis</name>
    <name type="common">yerba mate</name>
    <dbReference type="NCBI Taxonomy" id="185542"/>
    <lineage>
        <taxon>Eukaryota</taxon>
        <taxon>Viridiplantae</taxon>
        <taxon>Streptophyta</taxon>
        <taxon>Embryophyta</taxon>
        <taxon>Tracheophyta</taxon>
        <taxon>Spermatophyta</taxon>
        <taxon>Magnoliopsida</taxon>
        <taxon>eudicotyledons</taxon>
        <taxon>Gunneridae</taxon>
        <taxon>Pentapetalae</taxon>
        <taxon>asterids</taxon>
        <taxon>campanulids</taxon>
        <taxon>Aquifoliales</taxon>
        <taxon>Aquifoliaceae</taxon>
        <taxon>Ilex</taxon>
    </lineage>
</organism>
<keyword evidence="3" id="KW-1185">Reference proteome</keyword>
<feature type="compositionally biased region" description="Basic and acidic residues" evidence="1">
    <location>
        <begin position="77"/>
        <end position="90"/>
    </location>
</feature>
<comment type="caution">
    <text evidence="2">The sequence shown here is derived from an EMBL/GenBank/DDBJ whole genome shotgun (WGS) entry which is preliminary data.</text>
</comment>
<evidence type="ECO:0000313" key="3">
    <source>
        <dbReference type="Proteomes" id="UP001642360"/>
    </source>
</evidence>
<feature type="region of interest" description="Disordered" evidence="1">
    <location>
        <begin position="67"/>
        <end position="90"/>
    </location>
</feature>
<accession>A0ABC8R3U3</accession>
<proteinExistence type="predicted"/>
<evidence type="ECO:0000256" key="1">
    <source>
        <dbReference type="SAM" id="MobiDB-lite"/>
    </source>
</evidence>